<accession>A0A0R2U8W0</accession>
<dbReference type="STRING" id="1655612.ABS10_01005"/>
<feature type="transmembrane region" description="Helical" evidence="1">
    <location>
        <begin position="126"/>
        <end position="145"/>
    </location>
</feature>
<organism evidence="2 3">
    <name type="scientific">SAR86 cluster bacterium BACL1 MAG-120820-bin45</name>
    <dbReference type="NCBI Taxonomy" id="1655612"/>
    <lineage>
        <taxon>Bacteria</taxon>
        <taxon>Pseudomonadati</taxon>
        <taxon>Pseudomonadota</taxon>
        <taxon>Gammaproteobacteria</taxon>
        <taxon>SAR86 cluster</taxon>
    </lineage>
</organism>
<dbReference type="Proteomes" id="UP000051027">
    <property type="component" value="Unassembled WGS sequence"/>
</dbReference>
<feature type="transmembrane region" description="Helical" evidence="1">
    <location>
        <begin position="93"/>
        <end position="120"/>
    </location>
</feature>
<proteinExistence type="predicted"/>
<sequence>MAKITHKGLWLDVASLNPSDKKNYIKCLAFSLVAGMLLGIHLSHIEFLGENALETGITEPWLLILSISVVVFFLIGAFYYYKFSITQDELYKGYENACFAGGSVGFVIFGLGLSLLSPYFDYHPNFFEFFLAFAAGNGMGAYMFYRQHIA</sequence>
<keyword evidence="1" id="KW-0812">Transmembrane</keyword>
<feature type="transmembrane region" description="Helical" evidence="1">
    <location>
        <begin position="62"/>
        <end position="81"/>
    </location>
</feature>
<evidence type="ECO:0000313" key="2">
    <source>
        <dbReference type="EMBL" id="KRO95528.1"/>
    </source>
</evidence>
<dbReference type="AlphaFoldDB" id="A0A0R2U8W0"/>
<gene>
    <name evidence="2" type="ORF">ABS10_01005</name>
</gene>
<keyword evidence="1" id="KW-1133">Transmembrane helix</keyword>
<name>A0A0R2U8W0_9GAMM</name>
<feature type="transmembrane region" description="Helical" evidence="1">
    <location>
        <begin position="24"/>
        <end position="42"/>
    </location>
</feature>
<evidence type="ECO:0000313" key="3">
    <source>
        <dbReference type="Proteomes" id="UP000051027"/>
    </source>
</evidence>
<protein>
    <submittedName>
        <fullName evidence="2">Uncharacterized protein</fullName>
    </submittedName>
</protein>
<dbReference type="EMBL" id="LICS01000027">
    <property type="protein sequence ID" value="KRO95528.1"/>
    <property type="molecule type" value="Genomic_DNA"/>
</dbReference>
<keyword evidence="1" id="KW-0472">Membrane</keyword>
<reference evidence="2 3" key="1">
    <citation type="submission" date="2015-10" db="EMBL/GenBank/DDBJ databases">
        <title>Metagenome-Assembled Genomes uncover a global brackish microbiome.</title>
        <authorList>
            <person name="Hugerth L.W."/>
            <person name="Larsson J."/>
            <person name="Alneberg J."/>
            <person name="Lindh M.V."/>
            <person name="Legrand C."/>
            <person name="Pinhassi J."/>
            <person name="Andersson A.F."/>
        </authorList>
    </citation>
    <scope>NUCLEOTIDE SEQUENCE [LARGE SCALE GENOMIC DNA]</scope>
    <source>
        <strain evidence="2">BACL1 MAG-120820-bin45</strain>
    </source>
</reference>
<comment type="caution">
    <text evidence="2">The sequence shown here is derived from an EMBL/GenBank/DDBJ whole genome shotgun (WGS) entry which is preliminary data.</text>
</comment>
<evidence type="ECO:0000256" key="1">
    <source>
        <dbReference type="SAM" id="Phobius"/>
    </source>
</evidence>